<dbReference type="GO" id="GO:0006002">
    <property type="term" value="P:fructose 6-phosphate metabolic process"/>
    <property type="evidence" value="ECO:0007669"/>
    <property type="project" value="TreeGrafter"/>
</dbReference>
<keyword evidence="6" id="KW-0677">Repeat</keyword>
<dbReference type="InterPro" id="IPR035490">
    <property type="entry name" value="GlmS/FrlB_SIS"/>
</dbReference>
<feature type="domain" description="Glutamine amidotransferase type-2" evidence="9">
    <location>
        <begin position="2"/>
        <end position="259"/>
    </location>
</feature>
<dbReference type="CDD" id="cd05009">
    <property type="entry name" value="SIS_GlmS_GlmD_2"/>
    <property type="match status" value="1"/>
</dbReference>
<dbReference type="GO" id="GO:0004360">
    <property type="term" value="F:glutamine-fructose-6-phosphate transaminase (isomerizing) activity"/>
    <property type="evidence" value="ECO:0007669"/>
    <property type="project" value="UniProtKB-EC"/>
</dbReference>
<dbReference type="InterPro" id="IPR046348">
    <property type="entry name" value="SIS_dom_sf"/>
</dbReference>
<dbReference type="CDD" id="cd00714">
    <property type="entry name" value="GFAT"/>
    <property type="match status" value="1"/>
</dbReference>
<evidence type="ECO:0000259" key="9">
    <source>
        <dbReference type="PROSITE" id="PS51278"/>
    </source>
</evidence>
<dbReference type="NCBIfam" id="NF001484">
    <property type="entry name" value="PRK00331.1"/>
    <property type="match status" value="1"/>
</dbReference>
<dbReference type="PROSITE" id="PS51278">
    <property type="entry name" value="GATASE_TYPE_2"/>
    <property type="match status" value="1"/>
</dbReference>
<dbReference type="FunFam" id="3.60.20.10:FF:000052">
    <property type="entry name" value="Glutamine--fructose-6-phosphate aminotransferase [isomerizing] 2"/>
    <property type="match status" value="1"/>
</dbReference>
<dbReference type="Gene3D" id="3.60.20.10">
    <property type="entry name" value="Glutamine Phosphoribosylpyrophosphate, subunit 1, domain 1"/>
    <property type="match status" value="1"/>
</dbReference>
<dbReference type="GO" id="GO:0006487">
    <property type="term" value="P:protein N-linked glycosylation"/>
    <property type="evidence" value="ECO:0007669"/>
    <property type="project" value="TreeGrafter"/>
</dbReference>
<dbReference type="PANTHER" id="PTHR10937:SF0">
    <property type="entry name" value="GLUTAMINE--FRUCTOSE-6-PHOSPHATE TRANSAMINASE (ISOMERIZING)"/>
    <property type="match status" value="1"/>
</dbReference>
<feature type="coiled-coil region" evidence="8">
    <location>
        <begin position="267"/>
        <end position="294"/>
    </location>
</feature>
<organism evidence="11">
    <name type="scientific">Neobodo designis</name>
    <name type="common">Flagellated protozoan</name>
    <name type="synonym">Bodo designis</name>
    <dbReference type="NCBI Taxonomy" id="312471"/>
    <lineage>
        <taxon>Eukaryota</taxon>
        <taxon>Discoba</taxon>
        <taxon>Euglenozoa</taxon>
        <taxon>Kinetoplastea</taxon>
        <taxon>Metakinetoplastina</taxon>
        <taxon>Neobodonida</taxon>
        <taxon>Neobodo</taxon>
    </lineage>
</organism>
<protein>
    <recommendedName>
        <fullName evidence="3">glutamine--fructose-6-phosphate transaminase (isomerizing)</fullName>
        <ecNumber evidence="3">2.6.1.16</ecNumber>
    </recommendedName>
</protein>
<dbReference type="PANTHER" id="PTHR10937">
    <property type="entry name" value="GLUCOSAMINE--FRUCTOSE-6-PHOSPHATE AMINOTRANSFERASE, ISOMERIZING"/>
    <property type="match status" value="1"/>
</dbReference>
<dbReference type="EMBL" id="HBGF01006811">
    <property type="protein sequence ID" value="CAD9096214.1"/>
    <property type="molecule type" value="Transcribed_RNA"/>
</dbReference>
<dbReference type="InterPro" id="IPR017932">
    <property type="entry name" value="GATase_2_dom"/>
</dbReference>
<dbReference type="InterPro" id="IPR029055">
    <property type="entry name" value="Ntn_hydrolases_N"/>
</dbReference>
<dbReference type="CDD" id="cd05008">
    <property type="entry name" value="SIS_GlmS_GlmD_1"/>
    <property type="match status" value="1"/>
</dbReference>
<dbReference type="SUPFAM" id="SSF56235">
    <property type="entry name" value="N-terminal nucleophile aminohydrolases (Ntn hydrolases)"/>
    <property type="match status" value="1"/>
</dbReference>
<dbReference type="GO" id="GO:0006047">
    <property type="term" value="P:UDP-N-acetylglucosamine metabolic process"/>
    <property type="evidence" value="ECO:0007669"/>
    <property type="project" value="TreeGrafter"/>
</dbReference>
<evidence type="ECO:0000313" key="11">
    <source>
        <dbReference type="EMBL" id="CAD9096214.1"/>
    </source>
</evidence>
<dbReference type="FunFam" id="3.40.50.10490:FF:000002">
    <property type="entry name" value="Glutamine--fructose-6-phosphate aminotransferase [isomerizing]"/>
    <property type="match status" value="1"/>
</dbReference>
<dbReference type="InterPro" id="IPR047084">
    <property type="entry name" value="GFAT_N"/>
</dbReference>
<reference evidence="11" key="1">
    <citation type="submission" date="2021-01" db="EMBL/GenBank/DDBJ databases">
        <authorList>
            <person name="Corre E."/>
            <person name="Pelletier E."/>
            <person name="Niang G."/>
            <person name="Scheremetjew M."/>
            <person name="Finn R."/>
            <person name="Kale V."/>
            <person name="Holt S."/>
            <person name="Cochrane G."/>
            <person name="Meng A."/>
            <person name="Brown T."/>
            <person name="Cohen L."/>
        </authorList>
    </citation>
    <scope>NUCLEOTIDE SEQUENCE</scope>
    <source>
        <strain evidence="11">CCAP 1951/1</strain>
    </source>
</reference>
<evidence type="ECO:0000256" key="7">
    <source>
        <dbReference type="ARBA" id="ARBA00022962"/>
    </source>
</evidence>
<keyword evidence="8" id="KW-0175">Coiled coil</keyword>
<dbReference type="InterPro" id="IPR005855">
    <property type="entry name" value="GFAT"/>
</dbReference>
<evidence type="ECO:0000256" key="6">
    <source>
        <dbReference type="ARBA" id="ARBA00022737"/>
    </source>
</evidence>
<dbReference type="AlphaFoldDB" id="A0A7S1PQT8"/>
<evidence type="ECO:0000256" key="4">
    <source>
        <dbReference type="ARBA" id="ARBA00022576"/>
    </source>
</evidence>
<evidence type="ECO:0000259" key="10">
    <source>
        <dbReference type="PROSITE" id="PS51464"/>
    </source>
</evidence>
<feature type="domain" description="SIS" evidence="10">
    <location>
        <begin position="334"/>
        <end position="473"/>
    </location>
</feature>
<dbReference type="FunFam" id="3.40.50.10490:FF:000001">
    <property type="entry name" value="Glutamine--fructose-6-phosphate aminotransferase [isomerizing]"/>
    <property type="match status" value="1"/>
</dbReference>
<feature type="domain" description="SIS" evidence="10">
    <location>
        <begin position="506"/>
        <end position="647"/>
    </location>
</feature>
<evidence type="ECO:0000256" key="8">
    <source>
        <dbReference type="SAM" id="Coils"/>
    </source>
</evidence>
<dbReference type="Gene3D" id="3.40.50.10490">
    <property type="entry name" value="Glucose-6-phosphate isomerase like protein, domain 1"/>
    <property type="match status" value="2"/>
</dbReference>
<name>A0A7S1PQT8_NEODS</name>
<dbReference type="GO" id="GO:0097367">
    <property type="term" value="F:carbohydrate derivative binding"/>
    <property type="evidence" value="ECO:0007669"/>
    <property type="project" value="InterPro"/>
</dbReference>
<keyword evidence="7" id="KW-0315">Glutamine amidotransferase</keyword>
<proteinExistence type="predicted"/>
<evidence type="ECO:0000256" key="2">
    <source>
        <dbReference type="ARBA" id="ARBA00004775"/>
    </source>
</evidence>
<dbReference type="EC" id="2.6.1.16" evidence="3"/>
<evidence type="ECO:0000256" key="5">
    <source>
        <dbReference type="ARBA" id="ARBA00022679"/>
    </source>
</evidence>
<dbReference type="GO" id="GO:0046349">
    <property type="term" value="P:amino sugar biosynthetic process"/>
    <property type="evidence" value="ECO:0007669"/>
    <property type="project" value="UniProtKB-ARBA"/>
</dbReference>
<dbReference type="SUPFAM" id="SSF53697">
    <property type="entry name" value="SIS domain"/>
    <property type="match status" value="1"/>
</dbReference>
<keyword evidence="5" id="KW-0808">Transferase</keyword>
<dbReference type="InterPro" id="IPR035466">
    <property type="entry name" value="GlmS/AgaS_SIS"/>
</dbReference>
<comment type="pathway">
    <text evidence="2">Nucleotide-sugar biosynthesis; UDP-N-acetyl-alpha-D-glucosamine biosynthesis; alpha-D-glucosamine 6-phosphate from D-fructose 6-phosphate: step 1/1.</text>
</comment>
<dbReference type="Pfam" id="PF01380">
    <property type="entry name" value="SIS"/>
    <property type="match status" value="2"/>
</dbReference>
<dbReference type="InterPro" id="IPR001347">
    <property type="entry name" value="SIS_dom"/>
</dbReference>
<evidence type="ECO:0000256" key="1">
    <source>
        <dbReference type="ARBA" id="ARBA00001031"/>
    </source>
</evidence>
<dbReference type="PROSITE" id="PS51464">
    <property type="entry name" value="SIS"/>
    <property type="match status" value="2"/>
</dbReference>
<dbReference type="Pfam" id="PF13522">
    <property type="entry name" value="GATase_6"/>
    <property type="match status" value="1"/>
</dbReference>
<sequence length="657" mass="71479">MCGIFALAAFGVELSVEQIVTLLVNGLRRLEYRGYDSAGVAVTSKGATHVVKESGNVQALHDHILSQRDAIGFTETSRSSVGIAHTRWATHGVPCTRNAHPQTSGGDDPEFVIVHNGIMTNYREVKSFLEGKGYAFTSDTDTEVVAVLAAYLYAEQTKDGASITFSKLVLELMRLVEGACAFAFKSRHFPDELVVCKRGSPLVIGIRHEDSDTATHAGAPLTNGGPMEVFVASDTSSIAEHTKKVVYLEDDDVVSIAPDQIRFFNAHRAKESEMLSEERAVAELELQLEALSKGGYAHFMLKEIYEQVETVMGSMRGRVNWETQQIALGGFMNNRRIINNARRIVFISCGTSLNACLTVRPLFEELVDVPIAVENASDFIDRAPRMFRDDICCFVSQSGETADTLRAMEHCKKFGAVLVGFTNTVGSAISRQTDFGAHLNCGPEIGVASTKAFTSQIVTMTLLALLLCEDSRAAGPRREQILKGLQELPSVLTKCLTATEPLVKAIADRMADAKSVLVLGRGYQHAIGLEAALKIKELTYIHTEGINAGELKHGPLALIDEHITVIIICTTDALIERVRAAVQQIRARNGRPIVMLSQPDPEVEALADTVLRVPATVDCLQPIVNVVPLQLLAYHTAVARGNNVDCPRNLAKSVTVQ</sequence>
<accession>A0A7S1PQT8</accession>
<gene>
    <name evidence="11" type="ORF">NDES1114_LOCUS4614</name>
</gene>
<keyword evidence="4" id="KW-0032">Aminotransferase</keyword>
<evidence type="ECO:0000256" key="3">
    <source>
        <dbReference type="ARBA" id="ARBA00012916"/>
    </source>
</evidence>
<comment type="catalytic activity">
    <reaction evidence="1">
        <text>D-fructose 6-phosphate + L-glutamine = D-glucosamine 6-phosphate + L-glutamate</text>
        <dbReference type="Rhea" id="RHEA:13237"/>
        <dbReference type="ChEBI" id="CHEBI:29985"/>
        <dbReference type="ChEBI" id="CHEBI:58359"/>
        <dbReference type="ChEBI" id="CHEBI:58725"/>
        <dbReference type="ChEBI" id="CHEBI:61527"/>
        <dbReference type="EC" id="2.6.1.16"/>
    </reaction>
</comment>
<dbReference type="NCBIfam" id="TIGR01135">
    <property type="entry name" value="glmS"/>
    <property type="match status" value="1"/>
</dbReference>